<reference evidence="3 4" key="1">
    <citation type="journal article" date="2006" name="Nat. Biotechnol.">
        <title>Complete genome of the mutualistic, N2-fixing grass endophyte Azoarcus sp. strain BH72.</title>
        <authorList>
            <person name="Krause A."/>
            <person name="Ramakumar A."/>
            <person name="Bartels D."/>
            <person name="Battistoni F."/>
            <person name="Bekel T."/>
            <person name="Boch J."/>
            <person name="Boehm M."/>
            <person name="Friedrich F."/>
            <person name="Hurek T."/>
            <person name="Krause L."/>
            <person name="Linke B."/>
            <person name="McHardy A.C."/>
            <person name="Sarkar A."/>
            <person name="Schneiker S."/>
            <person name="Syed A.A."/>
            <person name="Thauer R."/>
            <person name="Vorhoelter F.-J."/>
            <person name="Weidner S."/>
            <person name="Puehler A."/>
            <person name="Reinhold-Hurek B."/>
            <person name="Kaiser O."/>
            <person name="Goesmann A."/>
        </authorList>
    </citation>
    <scope>NUCLEOTIDE SEQUENCE [LARGE SCALE GENOMIC DNA]</scope>
    <source>
        <strain evidence="3 4">BH72</strain>
    </source>
</reference>
<organism evidence="3 4">
    <name type="scientific">Azoarcus sp. (strain BH72)</name>
    <dbReference type="NCBI Taxonomy" id="418699"/>
    <lineage>
        <taxon>Bacteria</taxon>
        <taxon>Pseudomonadati</taxon>
        <taxon>Pseudomonadota</taxon>
        <taxon>Betaproteobacteria</taxon>
        <taxon>Rhodocyclales</taxon>
        <taxon>Zoogloeaceae</taxon>
        <taxon>Azoarcus</taxon>
    </lineage>
</organism>
<protein>
    <recommendedName>
        <fullName evidence="2">DUF5610 domain-containing protein</fullName>
    </recommendedName>
</protein>
<proteinExistence type="predicted"/>
<dbReference type="EMBL" id="AM406670">
    <property type="protein sequence ID" value="CAL93874.1"/>
    <property type="molecule type" value="Genomic_DNA"/>
</dbReference>
<evidence type="ECO:0000313" key="4">
    <source>
        <dbReference type="Proteomes" id="UP000002588"/>
    </source>
</evidence>
<dbReference type="HOGENOM" id="CLU_098243_1_0_4"/>
<dbReference type="InterPro" id="IPR041651">
    <property type="entry name" value="DUF5610"/>
</dbReference>
<accession>A1K4W9</accession>
<dbReference type="STRING" id="62928.azo1257"/>
<dbReference type="AlphaFoldDB" id="A1K4W9"/>
<feature type="domain" description="DUF5610" evidence="2">
    <location>
        <begin position="62"/>
        <end position="180"/>
    </location>
</feature>
<dbReference type="Gene3D" id="1.10.132.90">
    <property type="match status" value="1"/>
</dbReference>
<evidence type="ECO:0000313" key="3">
    <source>
        <dbReference type="EMBL" id="CAL93874.1"/>
    </source>
</evidence>
<name>A1K4W9_AZOSB</name>
<dbReference type="KEGG" id="azo:azo1257"/>
<dbReference type="Pfam" id="PF18433">
    <property type="entry name" value="DUF5610"/>
    <property type="match status" value="1"/>
</dbReference>
<dbReference type="Proteomes" id="UP000002588">
    <property type="component" value="Chromosome"/>
</dbReference>
<keyword evidence="4" id="KW-1185">Reference proteome</keyword>
<evidence type="ECO:0000259" key="2">
    <source>
        <dbReference type="Pfam" id="PF18433"/>
    </source>
</evidence>
<evidence type="ECO:0000256" key="1">
    <source>
        <dbReference type="SAM" id="MobiDB-lite"/>
    </source>
</evidence>
<sequence>MATIPSSLPPPSSTAAERAGGRGAGAARGEGVATLSVAAEVRSQQNNRILQASLEVSISVGNDSQALLFRSAIEKINEMLGTEQVPDALQKAASQDNSPEATADRILSFATGLFASYSTQHPGADQATLAADFVELVRGGFQQGFDEAVDILKGLKVFEGGIAEGIQKTYDLVMKGFDDFLASLTGSSGTAAAPEAATAADAADAAGGASSTKT</sequence>
<feature type="region of interest" description="Disordered" evidence="1">
    <location>
        <begin position="1"/>
        <end position="29"/>
    </location>
</feature>
<gene>
    <name evidence="3" type="ordered locus">azo1257</name>
</gene>
<dbReference type="RefSeq" id="WP_011764990.1">
    <property type="nucleotide sequence ID" value="NC_008702.1"/>
</dbReference>
<dbReference type="eggNOG" id="ENOG5031M9J">
    <property type="taxonomic scope" value="Bacteria"/>
</dbReference>